<dbReference type="InterPro" id="IPR036860">
    <property type="entry name" value="SH2_dom_sf"/>
</dbReference>
<evidence type="ECO:0000259" key="3">
    <source>
        <dbReference type="PROSITE" id="PS50001"/>
    </source>
</evidence>
<dbReference type="CDD" id="cd00173">
    <property type="entry name" value="SH2"/>
    <property type="match status" value="1"/>
</dbReference>
<dbReference type="AlphaFoldDB" id="A0AAV7JVB0"/>
<comment type="caution">
    <text evidence="4">The sequence shown here is derived from an EMBL/GenBank/DDBJ whole genome shotgun (WGS) entry which is preliminary data.</text>
</comment>
<gene>
    <name evidence="4" type="ORF">LOD99_4319</name>
</gene>
<keyword evidence="5" id="KW-1185">Reference proteome</keyword>
<dbReference type="PROSITE" id="PS50001">
    <property type="entry name" value="SH2"/>
    <property type="match status" value="1"/>
</dbReference>
<evidence type="ECO:0000256" key="1">
    <source>
        <dbReference type="PROSITE-ProRule" id="PRU00191"/>
    </source>
</evidence>
<dbReference type="EMBL" id="JAKMXF010000298">
    <property type="protein sequence ID" value="KAI6652534.1"/>
    <property type="molecule type" value="Genomic_DNA"/>
</dbReference>
<evidence type="ECO:0000313" key="4">
    <source>
        <dbReference type="EMBL" id="KAI6652534.1"/>
    </source>
</evidence>
<proteinExistence type="predicted"/>
<evidence type="ECO:0000256" key="2">
    <source>
        <dbReference type="SAM" id="MobiDB-lite"/>
    </source>
</evidence>
<organism evidence="4 5">
    <name type="scientific">Oopsacas minuta</name>
    <dbReference type="NCBI Taxonomy" id="111878"/>
    <lineage>
        <taxon>Eukaryota</taxon>
        <taxon>Metazoa</taxon>
        <taxon>Porifera</taxon>
        <taxon>Hexactinellida</taxon>
        <taxon>Hexasterophora</taxon>
        <taxon>Lyssacinosida</taxon>
        <taxon>Leucopsacidae</taxon>
        <taxon>Oopsacas</taxon>
    </lineage>
</organism>
<reference evidence="4 5" key="1">
    <citation type="journal article" date="2023" name="BMC Biol.">
        <title>The compact genome of the sponge Oopsacas minuta (Hexactinellida) is lacking key metazoan core genes.</title>
        <authorList>
            <person name="Santini S."/>
            <person name="Schenkelaars Q."/>
            <person name="Jourda C."/>
            <person name="Duchesne M."/>
            <person name="Belahbib H."/>
            <person name="Rocher C."/>
            <person name="Selva M."/>
            <person name="Riesgo A."/>
            <person name="Vervoort M."/>
            <person name="Leys S.P."/>
            <person name="Kodjabachian L."/>
            <person name="Le Bivic A."/>
            <person name="Borchiellini C."/>
            <person name="Claverie J.M."/>
            <person name="Renard E."/>
        </authorList>
    </citation>
    <scope>NUCLEOTIDE SEQUENCE [LARGE SCALE GENOMIC DNA]</scope>
    <source>
        <strain evidence="4">SPO-2</strain>
    </source>
</reference>
<dbReference type="SUPFAM" id="SSF55550">
    <property type="entry name" value="SH2 domain"/>
    <property type="match status" value="1"/>
</dbReference>
<evidence type="ECO:0000313" key="5">
    <source>
        <dbReference type="Proteomes" id="UP001165289"/>
    </source>
</evidence>
<feature type="domain" description="SH2" evidence="3">
    <location>
        <begin position="189"/>
        <end position="292"/>
    </location>
</feature>
<protein>
    <recommendedName>
        <fullName evidence="3">SH2 domain-containing protein</fullName>
    </recommendedName>
</protein>
<name>A0AAV7JVB0_9METZ</name>
<feature type="compositionally biased region" description="Basic residues" evidence="2">
    <location>
        <begin position="10"/>
        <end position="24"/>
    </location>
</feature>
<sequence length="682" mass="77788">MASSPNPKHIYARVNKKSVKKKHSSPGQDTQTEFMIQDSSNDPIKVGGPLMEVTPLPFENSAAPVDDIFSNLDDYPLEEQIDMIYSSSRKFTPAQKRGSSRHSKEVDYMPPVGSAFDKAFRKWEDKMQKGGWIEKTSTLRSWSDFQLVLGEVNPPNPVIPDRNMEEILKSPSEVSGSMCREIAVNLDKWYLDTVCSQWEVEQLMSETEIGTFCITNPDINGFINLYIRVDPLIHNTTILVHKIGILYRRYKIRESKEYFFSLSSLLAHFCSQSTTLSSDLYLISPQLLTHPCLSPGDRVKLEDYPISLQEKEKIYSRAREIALGASKWLLTVSTTSQVHAKLADDHTINFLIWQCIETGINHLSIYFEQGVTFDCKLRGSQFGFEVQECPIIFPSLTTLLSYLTLFTSKGYLPCNLRYPKIDPSLPPNLHAQNLFNRLKIEYYLTTNKDIWYYEVTSESAITSMLCYRHVGSFTVTVSDSINYTLSIKNSIHSILHFPIVKSSSDYTLKLGTFIDTHYSLPALLANSLQLIRLQQRMECAVVVKDVTYPFAFSFDTKRHKLLSQITYQKESLRTHLKETRSIWYQNCDPPSDIKTIFLSPLAINGTFVIYSSDSIPFLTVYFLLEKYPEIHIGECLIENTTTGAVLSGAEPTCTDLIELVIYCCLHKHQVLPLKLVPPFTTR</sequence>
<dbReference type="Proteomes" id="UP001165289">
    <property type="component" value="Unassembled WGS sequence"/>
</dbReference>
<feature type="region of interest" description="Disordered" evidence="2">
    <location>
        <begin position="1"/>
        <end position="34"/>
    </location>
</feature>
<accession>A0AAV7JVB0</accession>
<keyword evidence="1" id="KW-0727">SH2 domain</keyword>
<dbReference type="InterPro" id="IPR000980">
    <property type="entry name" value="SH2"/>
</dbReference>